<dbReference type="InterPro" id="IPR032675">
    <property type="entry name" value="LRR_dom_sf"/>
</dbReference>
<protein>
    <recommendedName>
        <fullName evidence="5">Plant intracellular Ras-group-related LRR protein 6</fullName>
    </recommendedName>
</protein>
<organism evidence="3 4">
    <name type="scientific">Citrus sinensis</name>
    <name type="common">Sweet orange</name>
    <name type="synonym">Citrus aurantium var. sinensis</name>
    <dbReference type="NCBI Taxonomy" id="2711"/>
    <lineage>
        <taxon>Eukaryota</taxon>
        <taxon>Viridiplantae</taxon>
        <taxon>Streptophyta</taxon>
        <taxon>Embryophyta</taxon>
        <taxon>Tracheophyta</taxon>
        <taxon>Spermatophyta</taxon>
        <taxon>Magnoliopsida</taxon>
        <taxon>eudicotyledons</taxon>
        <taxon>Gunneridae</taxon>
        <taxon>Pentapetalae</taxon>
        <taxon>rosids</taxon>
        <taxon>malvids</taxon>
        <taxon>Sapindales</taxon>
        <taxon>Rutaceae</taxon>
        <taxon>Aurantioideae</taxon>
        <taxon>Citrus</taxon>
    </lineage>
</organism>
<dbReference type="SMR" id="A0A067G690"/>
<evidence type="ECO:0000313" key="4">
    <source>
        <dbReference type="Proteomes" id="UP000027120"/>
    </source>
</evidence>
<dbReference type="SMART" id="SM00369">
    <property type="entry name" value="LRR_TYP"/>
    <property type="match status" value="9"/>
</dbReference>
<dbReference type="FunFam" id="3.80.10.10:FF:000116">
    <property type="entry name" value="Leucine-rich repeat-containing protein 40"/>
    <property type="match status" value="1"/>
</dbReference>
<dbReference type="SUPFAM" id="SSF52075">
    <property type="entry name" value="Outer arm dynein light chain 1"/>
    <property type="match status" value="1"/>
</dbReference>
<dbReference type="AlphaFoldDB" id="A0A067G690"/>
<keyword evidence="4" id="KW-1185">Reference proteome</keyword>
<sequence>MDRILKAARTSGSLNLSNRSLRDVPNEVYKNFDEAGEGDKWWEAVDLQKLILAHNNIEKLKEDLRNLPLLTVLNVSHNKLSELPAAIGELHMLKSLDVSFNSIMKIPDEIGSATALVKFDCSSNQLKELPSSLGRCLNLSDFKASNNCITSLPEDLADCSKMSKLDVEGNKLTVLSNNLIASWTMLTELIASKNLLNGMPETIGSLSRLIRLDLHQNRILSIPSSISGCCSLAEFYMGNNALSALPAELGKLSKLGTLDLHSNQLKEYCVEACQLRLSVLDLSNNSLSGLPPEIGKMTTLRKLLLTGNPLRTLRSSLVNGPTPALLKYLRSRLPENEDSEASTTKEDLITMATRLSVTSKELSLEGMNLSAIPSEIWEAGEITKLDLSRNSIQELPPELSSCASLQVKFSDLVTNKESCISGCYLYWNL</sequence>
<dbReference type="InterPro" id="IPR003591">
    <property type="entry name" value="Leu-rich_rpt_typical-subtyp"/>
</dbReference>
<keyword evidence="1" id="KW-0433">Leucine-rich repeat</keyword>
<dbReference type="Pfam" id="PF13855">
    <property type="entry name" value="LRR_8"/>
    <property type="match status" value="1"/>
</dbReference>
<dbReference type="Pfam" id="PF00560">
    <property type="entry name" value="LRR_1"/>
    <property type="match status" value="3"/>
</dbReference>
<dbReference type="Proteomes" id="UP000027120">
    <property type="component" value="Unassembled WGS sequence"/>
</dbReference>
<dbReference type="PANTHER" id="PTHR48051:SF1">
    <property type="entry name" value="RAS SUPPRESSOR PROTEIN 1"/>
    <property type="match status" value="1"/>
</dbReference>
<proteinExistence type="predicted"/>
<evidence type="ECO:0000313" key="3">
    <source>
        <dbReference type="EMBL" id="KDO74105.1"/>
    </source>
</evidence>
<keyword evidence="2" id="KW-0677">Repeat</keyword>
<evidence type="ECO:0000256" key="2">
    <source>
        <dbReference type="ARBA" id="ARBA00022737"/>
    </source>
</evidence>
<dbReference type="PANTHER" id="PTHR48051">
    <property type="match status" value="1"/>
</dbReference>
<dbReference type="Gene3D" id="3.80.10.10">
    <property type="entry name" value="Ribonuclease Inhibitor"/>
    <property type="match status" value="4"/>
</dbReference>
<dbReference type="SUPFAM" id="SSF52058">
    <property type="entry name" value="L domain-like"/>
    <property type="match status" value="1"/>
</dbReference>
<name>A0A067G690_CITSI</name>
<evidence type="ECO:0000256" key="1">
    <source>
        <dbReference type="ARBA" id="ARBA00022614"/>
    </source>
</evidence>
<dbReference type="PROSITE" id="PS51450">
    <property type="entry name" value="LRR"/>
    <property type="match status" value="3"/>
</dbReference>
<gene>
    <name evidence="3" type="ORF">CISIN_1g007962mg</name>
</gene>
<dbReference type="SMART" id="SM00364">
    <property type="entry name" value="LRR_BAC"/>
    <property type="match status" value="6"/>
</dbReference>
<evidence type="ECO:0008006" key="5">
    <source>
        <dbReference type="Google" id="ProtNLM"/>
    </source>
</evidence>
<accession>A0A067G690</accession>
<reference evidence="3 4" key="1">
    <citation type="submission" date="2014-04" db="EMBL/GenBank/DDBJ databases">
        <authorList>
            <consortium name="International Citrus Genome Consortium"/>
            <person name="Gmitter F."/>
            <person name="Chen C."/>
            <person name="Farmerie W."/>
            <person name="Harkins T."/>
            <person name="Desany B."/>
            <person name="Mohiuddin M."/>
            <person name="Kodira C."/>
            <person name="Borodovsky M."/>
            <person name="Lomsadze A."/>
            <person name="Burns P."/>
            <person name="Jenkins J."/>
            <person name="Prochnik S."/>
            <person name="Shu S."/>
            <person name="Chapman J."/>
            <person name="Pitluck S."/>
            <person name="Schmutz J."/>
            <person name="Rokhsar D."/>
        </authorList>
    </citation>
    <scope>NUCLEOTIDE SEQUENCE</scope>
</reference>
<dbReference type="InterPro" id="IPR050216">
    <property type="entry name" value="LRR_domain-containing"/>
</dbReference>
<dbReference type="EMBL" id="KK784884">
    <property type="protein sequence ID" value="KDO74105.1"/>
    <property type="molecule type" value="Genomic_DNA"/>
</dbReference>
<dbReference type="InterPro" id="IPR001611">
    <property type="entry name" value="Leu-rich_rpt"/>
</dbReference>